<comment type="subcellular location">
    <subcellularLocation>
        <location evidence="1">Cell envelope</location>
    </subcellularLocation>
</comment>
<dbReference type="Proteomes" id="UP001612741">
    <property type="component" value="Unassembled WGS sequence"/>
</dbReference>
<dbReference type="CDD" id="cd00995">
    <property type="entry name" value="PBP2_NikA_DppA_OppA_like"/>
    <property type="match status" value="1"/>
</dbReference>
<dbReference type="Gene3D" id="3.40.190.10">
    <property type="entry name" value="Periplasmic binding protein-like II"/>
    <property type="match status" value="1"/>
</dbReference>
<dbReference type="PIRSF" id="PIRSF002741">
    <property type="entry name" value="MppA"/>
    <property type="match status" value="1"/>
</dbReference>
<evidence type="ECO:0000259" key="5">
    <source>
        <dbReference type="Pfam" id="PF00496"/>
    </source>
</evidence>
<evidence type="ECO:0000256" key="2">
    <source>
        <dbReference type="ARBA" id="ARBA00005695"/>
    </source>
</evidence>
<dbReference type="InterPro" id="IPR030678">
    <property type="entry name" value="Peptide/Ni-bd"/>
</dbReference>
<dbReference type="PANTHER" id="PTHR30290:SF10">
    <property type="entry name" value="PERIPLASMIC OLIGOPEPTIDE-BINDING PROTEIN-RELATED"/>
    <property type="match status" value="1"/>
</dbReference>
<reference evidence="6 7" key="1">
    <citation type="submission" date="2024-10" db="EMBL/GenBank/DDBJ databases">
        <title>The Natural Products Discovery Center: Release of the First 8490 Sequenced Strains for Exploring Actinobacteria Biosynthetic Diversity.</title>
        <authorList>
            <person name="Kalkreuter E."/>
            <person name="Kautsar S.A."/>
            <person name="Yang D."/>
            <person name="Bader C.D."/>
            <person name="Teijaro C.N."/>
            <person name="Fluegel L."/>
            <person name="Davis C.M."/>
            <person name="Simpson J.R."/>
            <person name="Lauterbach L."/>
            <person name="Steele A.D."/>
            <person name="Gui C."/>
            <person name="Meng S."/>
            <person name="Li G."/>
            <person name="Viehrig K."/>
            <person name="Ye F."/>
            <person name="Su P."/>
            <person name="Kiefer A.F."/>
            <person name="Nichols A."/>
            <person name="Cepeda A.J."/>
            <person name="Yan W."/>
            <person name="Fan B."/>
            <person name="Jiang Y."/>
            <person name="Adhikari A."/>
            <person name="Zheng C.-J."/>
            <person name="Schuster L."/>
            <person name="Cowan T.M."/>
            <person name="Smanski M.J."/>
            <person name="Chevrette M.G."/>
            <person name="De Carvalho L.P.S."/>
            <person name="Shen B."/>
        </authorList>
    </citation>
    <scope>NUCLEOTIDE SEQUENCE [LARGE SCALE GENOMIC DNA]</scope>
    <source>
        <strain evidence="6 7">NPDC050545</strain>
    </source>
</reference>
<evidence type="ECO:0000256" key="1">
    <source>
        <dbReference type="ARBA" id="ARBA00004196"/>
    </source>
</evidence>
<sequence length="545" mass="58744">MGTRAGKRMAGVLVTAAIVAGCSSPGKPGTADHRASTVALTSSQPPGTKPIDEIAWALPYGEPTTLDPIKSGDYAPGFLLSQMCDPLLRFSPEWRLEPGLATSWDRPDDRTLVLTIRRGVTFWDGKPLTPRDVVFSLKRNLDVKAGSTAAPYFVNVQSMEATGPDQVTVRFKKPDELFLKQLASGPGMVIEREFAERAGGKLGTAQGGLMCSGPYTFAGWKPGSEIRLERNPRYWDGQRRPKIQGVTVKFLTESSTLTSALLSGSVKGAYGVPATSIPALEKASGGKLYFGPSTQQVAIYAARNGGLMADTSVRKALSLAIDRQAIADKVYHGAAIPNQAVVSNTREAEAKDVYEEGWKTLPSVSVDLAQAKQLIAGVPDRSQKIVIALPAGDQTMLDVGTLVQDAAKRIGLTVELRALQPLDMSNLYYKPEYAKGFDGVIALTYSDHPDPLNFLPYVVPPDAFFNALKWDNPKAVRLMNQARSTLDPGPRAELLVQVLRLHAEDRVTIPVVGVANISFISNDIGGAPTSFAYLWMPDFALMAGR</sequence>
<dbReference type="EMBL" id="JBITGY010000025">
    <property type="protein sequence ID" value="MFI6505858.1"/>
    <property type="molecule type" value="Genomic_DNA"/>
</dbReference>
<dbReference type="PANTHER" id="PTHR30290">
    <property type="entry name" value="PERIPLASMIC BINDING COMPONENT OF ABC TRANSPORTER"/>
    <property type="match status" value="1"/>
</dbReference>
<evidence type="ECO:0000256" key="3">
    <source>
        <dbReference type="ARBA" id="ARBA00022448"/>
    </source>
</evidence>
<feature type="domain" description="Solute-binding protein family 5" evidence="5">
    <location>
        <begin position="96"/>
        <end position="459"/>
    </location>
</feature>
<keyword evidence="7" id="KW-1185">Reference proteome</keyword>
<name>A0ABW7ZCJ1_9ACTN</name>
<gene>
    <name evidence="6" type="ORF">ACIBG2_51380</name>
</gene>
<dbReference type="RefSeq" id="WP_397092274.1">
    <property type="nucleotide sequence ID" value="NZ_JBITGY010000025.1"/>
</dbReference>
<dbReference type="SUPFAM" id="SSF53850">
    <property type="entry name" value="Periplasmic binding protein-like II"/>
    <property type="match status" value="1"/>
</dbReference>
<protein>
    <submittedName>
        <fullName evidence="6">ABC transporter substrate-binding protein</fullName>
    </submittedName>
</protein>
<evidence type="ECO:0000256" key="4">
    <source>
        <dbReference type="ARBA" id="ARBA00022729"/>
    </source>
</evidence>
<evidence type="ECO:0000313" key="7">
    <source>
        <dbReference type="Proteomes" id="UP001612741"/>
    </source>
</evidence>
<proteinExistence type="inferred from homology"/>
<dbReference type="Pfam" id="PF00496">
    <property type="entry name" value="SBP_bac_5"/>
    <property type="match status" value="1"/>
</dbReference>
<evidence type="ECO:0000313" key="6">
    <source>
        <dbReference type="EMBL" id="MFI6505858.1"/>
    </source>
</evidence>
<keyword evidence="3" id="KW-0813">Transport</keyword>
<dbReference type="PROSITE" id="PS51257">
    <property type="entry name" value="PROKAR_LIPOPROTEIN"/>
    <property type="match status" value="1"/>
</dbReference>
<keyword evidence="4" id="KW-0732">Signal</keyword>
<dbReference type="Gene3D" id="3.90.76.10">
    <property type="entry name" value="Dipeptide-binding Protein, Domain 1"/>
    <property type="match status" value="1"/>
</dbReference>
<comment type="caution">
    <text evidence="6">The sequence shown here is derived from an EMBL/GenBank/DDBJ whole genome shotgun (WGS) entry which is preliminary data.</text>
</comment>
<accession>A0ABW7ZCJ1</accession>
<organism evidence="6 7">
    <name type="scientific">Nonomuraea typhae</name>
    <dbReference type="NCBI Taxonomy" id="2603600"/>
    <lineage>
        <taxon>Bacteria</taxon>
        <taxon>Bacillati</taxon>
        <taxon>Actinomycetota</taxon>
        <taxon>Actinomycetes</taxon>
        <taxon>Streptosporangiales</taxon>
        <taxon>Streptosporangiaceae</taxon>
        <taxon>Nonomuraea</taxon>
    </lineage>
</organism>
<comment type="similarity">
    <text evidence="2">Belongs to the bacterial solute-binding protein 5 family.</text>
</comment>
<dbReference type="Gene3D" id="3.10.105.10">
    <property type="entry name" value="Dipeptide-binding Protein, Domain 3"/>
    <property type="match status" value="1"/>
</dbReference>
<dbReference type="InterPro" id="IPR000914">
    <property type="entry name" value="SBP_5_dom"/>
</dbReference>
<dbReference type="InterPro" id="IPR039424">
    <property type="entry name" value="SBP_5"/>
</dbReference>